<protein>
    <submittedName>
        <fullName evidence="3">Extracellular serine protease</fullName>
        <ecNumber evidence="3">3.4.21.-</ecNumber>
    </submittedName>
</protein>
<dbReference type="SUPFAM" id="SSF51126">
    <property type="entry name" value="Pectin lyase-like"/>
    <property type="match status" value="2"/>
</dbReference>
<feature type="compositionally biased region" description="Gly residues" evidence="1">
    <location>
        <begin position="166"/>
        <end position="191"/>
    </location>
</feature>
<feature type="region of interest" description="Disordered" evidence="1">
    <location>
        <begin position="74"/>
        <end position="117"/>
    </location>
</feature>
<dbReference type="InterPro" id="IPR006315">
    <property type="entry name" value="OM_autotransptr_brl_dom"/>
</dbReference>
<name>A0A378JNI9_9GAMM</name>
<keyword evidence="3" id="KW-0645">Protease</keyword>
<dbReference type="GO" id="GO:0008233">
    <property type="term" value="F:peptidase activity"/>
    <property type="evidence" value="ECO:0007669"/>
    <property type="project" value="UniProtKB-KW"/>
</dbReference>
<dbReference type="AlphaFoldDB" id="A0A378JNI9"/>
<organism evidence="3 4">
    <name type="scientific">Legionella busanensis</name>
    <dbReference type="NCBI Taxonomy" id="190655"/>
    <lineage>
        <taxon>Bacteria</taxon>
        <taxon>Pseudomonadati</taxon>
        <taxon>Pseudomonadota</taxon>
        <taxon>Gammaproteobacteria</taxon>
        <taxon>Legionellales</taxon>
        <taxon>Legionellaceae</taxon>
        <taxon>Legionella</taxon>
    </lineage>
</organism>
<feature type="compositionally biased region" description="Gly residues" evidence="1">
    <location>
        <begin position="103"/>
        <end position="117"/>
    </location>
</feature>
<dbReference type="RefSeq" id="WP_160116220.1">
    <property type="nucleotide sequence ID" value="NZ_CAAAHP010000003.1"/>
</dbReference>
<dbReference type="EMBL" id="UGOD01000001">
    <property type="protein sequence ID" value="STX52815.1"/>
    <property type="molecule type" value="Genomic_DNA"/>
</dbReference>
<feature type="domain" description="Autotransporter" evidence="2">
    <location>
        <begin position="978"/>
        <end position="1257"/>
    </location>
</feature>
<dbReference type="PROSITE" id="PS51208">
    <property type="entry name" value="AUTOTRANSPORTER"/>
    <property type="match status" value="1"/>
</dbReference>
<dbReference type="EC" id="3.4.21.-" evidence="3"/>
<dbReference type="NCBIfam" id="TIGR01414">
    <property type="entry name" value="autotrans_barl"/>
    <property type="match status" value="1"/>
</dbReference>
<keyword evidence="3" id="KW-0378">Hydrolase</keyword>
<evidence type="ECO:0000256" key="1">
    <source>
        <dbReference type="SAM" id="MobiDB-lite"/>
    </source>
</evidence>
<dbReference type="SMART" id="SM00869">
    <property type="entry name" value="Autotransporter"/>
    <property type="match status" value="1"/>
</dbReference>
<dbReference type="InterPro" id="IPR011050">
    <property type="entry name" value="Pectin_lyase_fold/virulence"/>
</dbReference>
<evidence type="ECO:0000313" key="4">
    <source>
        <dbReference type="Proteomes" id="UP000254794"/>
    </source>
</evidence>
<feature type="compositionally biased region" description="Gly residues" evidence="1">
    <location>
        <begin position="75"/>
        <end position="87"/>
    </location>
</feature>
<dbReference type="SUPFAM" id="SSF103515">
    <property type="entry name" value="Autotransporter"/>
    <property type="match status" value="1"/>
</dbReference>
<evidence type="ECO:0000313" key="3">
    <source>
        <dbReference type="EMBL" id="STX52815.1"/>
    </source>
</evidence>
<dbReference type="OrthoDB" id="5760545at2"/>
<dbReference type="Gene3D" id="2.40.128.130">
    <property type="entry name" value="Autotransporter beta-domain"/>
    <property type="match status" value="1"/>
</dbReference>
<sequence length="1265" mass="126841">MKNNKAVSINQDNKIFKSKKTIIASLIASSFFSQCTFANVEIDFLNLIKQSDLLANNQFIVNVITEEAETSFATGGNGGNGGNGIGVNPGNSGIAGTGTPPGTQGGNGGGLNFDGAGGIDGGEGGSGFIASGEGGLGAFKGGNGGSNISGGGGGGGGSSTNFLTGQGTGGGGGGGSNTSGAGGGGGGGGVGQTFLFSPVEIGENTGGNGGNGGNASLDAGGGGGGGGGTAVVFNTVISNATNSFNNIGGNGGNGGSSLGGGGGGGGGGTGMLFNEAVNLTNISNIIGGNGGLGGIGGGDSGGITNSAGNGGSGGDGIDIFAFTSSQLNNIGNIIGGNGGDGGESLGAASIAGNGGSGGFGLLFIENNHIINNGLISGGAGGSGGDVASQDATPGNGGEGGVGIEAIGGGVLVNAGMISGGNGGVGGSSPTSASGFAGAGGVAIMGGNLNIINRGTIEGGFVGDHIGNELFRAPAIVFLGGVNRLELQPGFSISGLVIGCDCGDDVLALGGSGSATFDVGLLSTGGQYLNFTNYEKTGDSTWTLIGSLPDPSIVTPWTINQGILSISDDAQLGNAAGLLTLNGGILQTTSSVMMDRLVTLAAAGGTFNTLANLNINNTINGSGSLIKTGPGALISSAVNTYTGPTIIAEGTLALELAGDVASSSGINLVNTNTVFDITNANDNRVIQLLSGVAGSTVNVGATHLIINQVNTSFFAGEFVGTEGFTKQGLGSLILTGASTNYGGNVSIEAGSLIVNGVLSSQVTIGTNGRLGGTGTVGTTEVNGIIAPGNYSIGVLTVAGNYTQTTGSVYEVEINTAGQSDLINVTGTANLLPGANVYVLKESGLYAAGTRYTILTAGGGVNGTYNNLLQNLPFLNLILNYDASNVYLDVARNDRSFAFFGTTLNEIATATGVESLGAGNPLYNGFLNLDNVPLIKTTLNNLSGEIYPSTLGALLEESRYIRDAISMRLDDQANFLPHVKTITGLIFWAHGFGTWGKLDGNYNASELDRSTQGFFIGADQEVGVIGRVGLVGGYSRSNFDVDRRNSFSESNNGHIGLYANAFYNRFIAHVGAAYSWHDINTNRSVSFPYFNDYLTNNYNANTAQVFGELGYDLQVNRFSIKPLVNIAYIDVSSDRFKEHGGAASLRARQASQDMTYTTLGIREKGVLYVTDTYALNQRIFLGWRHAYNSLTPQATLNFASGSLPFLIGGTPLARNALLLDAGIDIARLANDVHLNISYFGQFASRVKDNGFVARLTWSFDGPALQYK</sequence>
<proteinExistence type="predicted"/>
<dbReference type="Pfam" id="PF03797">
    <property type="entry name" value="Autotransporter"/>
    <property type="match status" value="1"/>
</dbReference>
<evidence type="ECO:0000259" key="2">
    <source>
        <dbReference type="PROSITE" id="PS51208"/>
    </source>
</evidence>
<dbReference type="Proteomes" id="UP000254794">
    <property type="component" value="Unassembled WGS sequence"/>
</dbReference>
<dbReference type="GO" id="GO:0019867">
    <property type="term" value="C:outer membrane"/>
    <property type="evidence" value="ECO:0007669"/>
    <property type="project" value="InterPro"/>
</dbReference>
<accession>A0A378JNI9</accession>
<feature type="compositionally biased region" description="Low complexity" evidence="1">
    <location>
        <begin position="88"/>
        <end position="102"/>
    </location>
</feature>
<dbReference type="InterPro" id="IPR005546">
    <property type="entry name" value="Autotransporte_beta"/>
</dbReference>
<keyword evidence="4" id="KW-1185">Reference proteome</keyword>
<dbReference type="InterPro" id="IPR036709">
    <property type="entry name" value="Autotransporte_beta_dom_sf"/>
</dbReference>
<dbReference type="GO" id="GO:0006508">
    <property type="term" value="P:proteolysis"/>
    <property type="evidence" value="ECO:0007669"/>
    <property type="project" value="UniProtKB-KW"/>
</dbReference>
<reference evidence="3 4" key="1">
    <citation type="submission" date="2018-06" db="EMBL/GenBank/DDBJ databases">
        <authorList>
            <consortium name="Pathogen Informatics"/>
            <person name="Doyle S."/>
        </authorList>
    </citation>
    <scope>NUCLEOTIDE SEQUENCE [LARGE SCALE GENOMIC DNA]</scope>
    <source>
        <strain evidence="3 4">NCTC13316</strain>
    </source>
</reference>
<feature type="region of interest" description="Disordered" evidence="1">
    <location>
        <begin position="150"/>
        <end position="194"/>
    </location>
</feature>
<gene>
    <name evidence="3" type="ORF">NCTC13316_02940</name>
</gene>